<reference evidence="2 3" key="1">
    <citation type="submission" date="2019-09" db="EMBL/GenBank/DDBJ databases">
        <title>FDA dAtabase for Regulatory Grade micrObial Sequences (FDA-ARGOS): Supporting development and validation of Infectious Disease Dx tests.</title>
        <authorList>
            <person name="Sciortino C."/>
            <person name="Tallon L."/>
            <person name="Sadzewicz L."/>
            <person name="Vavikolanu K."/>
            <person name="Mehta A."/>
            <person name="Aluvathingal J."/>
            <person name="Nadendla S."/>
            <person name="Nandy P."/>
            <person name="Geyer C."/>
            <person name="Yan Y."/>
            <person name="Sichtig H."/>
        </authorList>
    </citation>
    <scope>NUCLEOTIDE SEQUENCE [LARGE SCALE GENOMIC DNA]</scope>
    <source>
        <strain evidence="2 3">FDAARGOS_640</strain>
    </source>
</reference>
<dbReference type="RefSeq" id="WP_150333746.1">
    <property type="nucleotide sequence ID" value="NZ_CP044108.1"/>
</dbReference>
<feature type="transmembrane region" description="Helical" evidence="1">
    <location>
        <begin position="142"/>
        <end position="160"/>
    </location>
</feature>
<protein>
    <recommendedName>
        <fullName evidence="4">DUF975 family protein</fullName>
    </recommendedName>
</protein>
<keyword evidence="1" id="KW-1133">Transmembrane helix</keyword>
<name>A0ABX6A7N7_9MICO</name>
<evidence type="ECO:0000313" key="3">
    <source>
        <dbReference type="Proteomes" id="UP000323865"/>
    </source>
</evidence>
<accession>A0ABX6A7N7</accession>
<feature type="transmembrane region" description="Helical" evidence="1">
    <location>
        <begin position="38"/>
        <end position="71"/>
    </location>
</feature>
<evidence type="ECO:0008006" key="4">
    <source>
        <dbReference type="Google" id="ProtNLM"/>
    </source>
</evidence>
<proteinExistence type="predicted"/>
<dbReference type="EMBL" id="CP044108">
    <property type="protein sequence ID" value="QEU12630.1"/>
    <property type="molecule type" value="Genomic_DNA"/>
</dbReference>
<keyword evidence="1" id="KW-0472">Membrane</keyword>
<evidence type="ECO:0000313" key="2">
    <source>
        <dbReference type="EMBL" id="QEU12630.1"/>
    </source>
</evidence>
<keyword evidence="1" id="KW-0812">Transmembrane</keyword>
<feature type="transmembrane region" description="Helical" evidence="1">
    <location>
        <begin position="91"/>
        <end position="114"/>
    </location>
</feature>
<dbReference type="Proteomes" id="UP000323865">
    <property type="component" value="Chromosome"/>
</dbReference>
<feature type="transmembrane region" description="Helical" evidence="1">
    <location>
        <begin position="265"/>
        <end position="286"/>
    </location>
</feature>
<organism evidence="2 3">
    <name type="scientific">Dermabacter vaginalis</name>
    <dbReference type="NCBI Taxonomy" id="1630135"/>
    <lineage>
        <taxon>Bacteria</taxon>
        <taxon>Bacillati</taxon>
        <taxon>Actinomycetota</taxon>
        <taxon>Actinomycetes</taxon>
        <taxon>Micrococcales</taxon>
        <taxon>Dermabacteraceae</taxon>
        <taxon>Dermabacter</taxon>
    </lineage>
</organism>
<feature type="transmembrane region" description="Helical" evidence="1">
    <location>
        <begin position="362"/>
        <end position="385"/>
    </location>
</feature>
<feature type="transmembrane region" description="Helical" evidence="1">
    <location>
        <begin position="172"/>
        <end position="192"/>
    </location>
</feature>
<feature type="transmembrane region" description="Helical" evidence="1">
    <location>
        <begin position="397"/>
        <end position="418"/>
    </location>
</feature>
<evidence type="ECO:0000256" key="1">
    <source>
        <dbReference type="SAM" id="Phobius"/>
    </source>
</evidence>
<gene>
    <name evidence="2" type="ORF">FOB48_10135</name>
</gene>
<sequence>MPEPEKLPTGDQVVDLPEEVLFESAQVMRTKARWKIWVWMAFVGAASWGTLGMVFLGSLTPLFMFLPLFALAEPGFVTSLLSGLGVSLWEVLVVALGSAPFGALAGLGAAALGLRSAARLRPREYLTEQLFRRAIGWSFAKWLLWPQLAVLGLSMLLTALPGNSFMLADFSYIVVAGYLSMLAVAIVSVPVAGGCARAANPLGLPGYNALEGKRQAAVGTPKFAQYTRVMFAQDRRHLPRNKLVVNSRMFLESFWTILRYRAWQIVLFAALLAPFYFLSDIAQLFSNIDDLKQVSDATDFSLVTRLAFVLLVIAWGSAFAWLPPLVLSLFHLIPSSKRGVRDQRTYPTITERLAVNRWERGVVWVTTLGLAAIEATCLLAFLIVLNASGDAGGAGSVHIMALVFAGFSASALGMIATYRAIAIDLRTIVYGPAGWYARREVPFAAIAPKRGTRADMADDPRVRAALRERQAMALGLPKNASLEQIAKIASRTGVLPDFGLGEQQMAPATIEPPKVKGEHDIPETLEELHAGRLTL</sequence>
<feature type="transmembrane region" description="Helical" evidence="1">
    <location>
        <begin position="306"/>
        <end position="333"/>
    </location>
</feature>
<keyword evidence="3" id="KW-1185">Reference proteome</keyword>